<keyword evidence="3" id="KW-1185">Reference proteome</keyword>
<name>A0A1M2V4Y3_TRAPU</name>
<evidence type="ECO:0000313" key="3">
    <source>
        <dbReference type="Proteomes" id="UP000184267"/>
    </source>
</evidence>
<dbReference type="OrthoDB" id="2751625at2759"/>
<comment type="caution">
    <text evidence="2">The sequence shown here is derived from an EMBL/GenBank/DDBJ whole genome shotgun (WGS) entry which is preliminary data.</text>
</comment>
<feature type="region of interest" description="Disordered" evidence="1">
    <location>
        <begin position="1"/>
        <end position="73"/>
    </location>
</feature>
<accession>A0A1M2V4Y3</accession>
<organism evidence="2 3">
    <name type="scientific">Trametes pubescens</name>
    <name type="common">White-rot fungus</name>
    <dbReference type="NCBI Taxonomy" id="154538"/>
    <lineage>
        <taxon>Eukaryota</taxon>
        <taxon>Fungi</taxon>
        <taxon>Dikarya</taxon>
        <taxon>Basidiomycota</taxon>
        <taxon>Agaricomycotina</taxon>
        <taxon>Agaricomycetes</taxon>
        <taxon>Polyporales</taxon>
        <taxon>Polyporaceae</taxon>
        <taxon>Trametes</taxon>
    </lineage>
</organism>
<evidence type="ECO:0000313" key="2">
    <source>
        <dbReference type="EMBL" id="OJT02566.1"/>
    </source>
</evidence>
<gene>
    <name evidence="2" type="ORF">TRAPUB_6908</name>
</gene>
<dbReference type="EMBL" id="MNAD01001663">
    <property type="protein sequence ID" value="OJT02566.1"/>
    <property type="molecule type" value="Genomic_DNA"/>
</dbReference>
<reference evidence="2 3" key="1">
    <citation type="submission" date="2016-10" db="EMBL/GenBank/DDBJ databases">
        <title>Genome sequence of the basidiomycete white-rot fungus Trametes pubescens.</title>
        <authorList>
            <person name="Makela M.R."/>
            <person name="Granchi Z."/>
            <person name="Peng M."/>
            <person name="De Vries R.P."/>
            <person name="Grigoriev I."/>
            <person name="Riley R."/>
            <person name="Hilden K."/>
        </authorList>
    </citation>
    <scope>NUCLEOTIDE SEQUENCE [LARGE SCALE GENOMIC DNA]</scope>
    <source>
        <strain evidence="2 3">FBCC735</strain>
    </source>
</reference>
<sequence length="454" mass="51242">MSGSRHPNRGVSRGDVPPLTSWDFGDSSTRVSPPLPLVSTARPVKYSPTRSVTEKRRNDNSTGPNVAELSKSVTPAGSISWHLRCTFRSIGGRFDFFDAGAGGNLVPTNNTLLTILEQHGDKIKSMVFDASELPNPKPENTDTQPLRTPPVAIPLPSDVATSSSPLKLPQLTTLEVITSWRTSMRSVLLFLRCTPRLARLTVRTSRTNHILIFPENCEDLPRVEMPYMQNVVLDGFFADTVEDFLSKLIIRPATTRIDIYITPAFPCNRISALPVVLRGVRHVCVSFKTRERYSEDKDPYLFSFYDISKRVQVHWAWEMRRGDPVGVWMILLNKFKDVRSLTVSFRDVTLTRFADWYTILLAFPKLQYLTLEVDPRLGIRPAAFSLRGAFLLGTVTNKVPLVFALGIAQHCARDPFPGGIPHILRHYKLYSRTCRYLVDKVILDEETRNVSGER</sequence>
<protein>
    <submittedName>
        <fullName evidence="2">Uncharacterized protein</fullName>
    </submittedName>
</protein>
<proteinExistence type="predicted"/>
<dbReference type="Proteomes" id="UP000184267">
    <property type="component" value="Unassembled WGS sequence"/>
</dbReference>
<evidence type="ECO:0000256" key="1">
    <source>
        <dbReference type="SAM" id="MobiDB-lite"/>
    </source>
</evidence>
<dbReference type="AlphaFoldDB" id="A0A1M2V4Y3"/>